<protein>
    <submittedName>
        <fullName evidence="2">Uncharacterized protein</fullName>
    </submittedName>
</protein>
<evidence type="ECO:0000313" key="2">
    <source>
        <dbReference type="EMBL" id="KAI1879754.1"/>
    </source>
</evidence>
<dbReference type="AlphaFoldDB" id="A0A9P9WUY6"/>
<dbReference type="Proteomes" id="UP000829685">
    <property type="component" value="Unassembled WGS sequence"/>
</dbReference>
<feature type="region of interest" description="Disordered" evidence="1">
    <location>
        <begin position="1"/>
        <end position="22"/>
    </location>
</feature>
<comment type="caution">
    <text evidence="2">The sequence shown here is derived from an EMBL/GenBank/DDBJ whole genome shotgun (WGS) entry which is preliminary data.</text>
</comment>
<sequence length="182" mass="18979">MAQDSGIATPGTSTTTMGGAEADDGIRPALQVIVLLAKVPVAHRPAASYLRTLTTMLHRRSAPFVPGIPGSMSPGHVDLLFASATLLAHPTILRARPATKLHAFLATVGPANDNLWFAVCAASPVSDKGKRHQANKQPARASNGLFASCAEMRVPLFSAASRSVPCSLRSAALIEGYQDIAT</sequence>
<accession>A0A9P9WUY6</accession>
<keyword evidence="3" id="KW-1185">Reference proteome</keyword>
<name>A0A9P9WUY6_9PEZI</name>
<proteinExistence type="predicted"/>
<gene>
    <name evidence="2" type="ORF">JX265_002708</name>
</gene>
<evidence type="ECO:0000256" key="1">
    <source>
        <dbReference type="SAM" id="MobiDB-lite"/>
    </source>
</evidence>
<evidence type="ECO:0000313" key="3">
    <source>
        <dbReference type="Proteomes" id="UP000829685"/>
    </source>
</evidence>
<organism evidence="2 3">
    <name type="scientific">Neoarthrinium moseri</name>
    <dbReference type="NCBI Taxonomy" id="1658444"/>
    <lineage>
        <taxon>Eukaryota</taxon>
        <taxon>Fungi</taxon>
        <taxon>Dikarya</taxon>
        <taxon>Ascomycota</taxon>
        <taxon>Pezizomycotina</taxon>
        <taxon>Sordariomycetes</taxon>
        <taxon>Xylariomycetidae</taxon>
        <taxon>Amphisphaeriales</taxon>
        <taxon>Apiosporaceae</taxon>
        <taxon>Neoarthrinium</taxon>
    </lineage>
</organism>
<dbReference type="EMBL" id="JAFIMR010000004">
    <property type="protein sequence ID" value="KAI1879754.1"/>
    <property type="molecule type" value="Genomic_DNA"/>
</dbReference>
<reference evidence="2" key="1">
    <citation type="submission" date="2021-03" db="EMBL/GenBank/DDBJ databases">
        <title>Revisited historic fungal species revealed as producer of novel bioactive compounds through whole genome sequencing and comparative genomics.</title>
        <authorList>
            <person name="Vignolle G.A."/>
            <person name="Hochenegger N."/>
            <person name="Mach R.L."/>
            <person name="Mach-Aigner A.R."/>
            <person name="Javad Rahimi M."/>
            <person name="Salim K.A."/>
            <person name="Chan C.M."/>
            <person name="Lim L.B.L."/>
            <person name="Cai F."/>
            <person name="Druzhinina I.S."/>
            <person name="U'Ren J.M."/>
            <person name="Derntl C."/>
        </authorList>
    </citation>
    <scope>NUCLEOTIDE SEQUENCE</scope>
    <source>
        <strain evidence="2">TUCIM 5799</strain>
    </source>
</reference>